<reference evidence="6" key="1">
    <citation type="journal article" date="2020" name="bioRxiv">
        <title>Comparative genomics of Chlamydomonas.</title>
        <authorList>
            <person name="Craig R.J."/>
            <person name="Hasan A.R."/>
            <person name="Ness R.W."/>
            <person name="Keightley P.D."/>
        </authorList>
    </citation>
    <scope>NUCLEOTIDE SEQUENCE</scope>
    <source>
        <strain evidence="6">CCAP 11/70</strain>
    </source>
</reference>
<evidence type="ECO:0000256" key="2">
    <source>
        <dbReference type="ARBA" id="ARBA00023157"/>
    </source>
</evidence>
<keyword evidence="1" id="KW-0732">Signal</keyword>
<keyword evidence="2" id="KW-1015">Disulfide bond</keyword>
<dbReference type="PRINTS" id="PR00258">
    <property type="entry name" value="SPERACTRCPTR"/>
</dbReference>
<dbReference type="FunFam" id="3.10.250.10:FF:000001">
    <property type="entry name" value="Lysyl oxidase 4 isoform X1"/>
    <property type="match status" value="1"/>
</dbReference>
<evidence type="ECO:0000259" key="5">
    <source>
        <dbReference type="PROSITE" id="PS50948"/>
    </source>
</evidence>
<feature type="domain" description="SRCR" evidence="4">
    <location>
        <begin position="593"/>
        <end position="691"/>
    </location>
</feature>
<dbReference type="InterPro" id="IPR008752">
    <property type="entry name" value="Peptidase_M11"/>
</dbReference>
<dbReference type="Gene3D" id="3.50.4.10">
    <property type="entry name" value="Hepatocyte Growth Factor"/>
    <property type="match status" value="1"/>
</dbReference>
<dbReference type="Pfam" id="PF00530">
    <property type="entry name" value="SRCR"/>
    <property type="match status" value="2"/>
</dbReference>
<name>A0A835XQL3_9CHLO</name>
<evidence type="ECO:0000256" key="1">
    <source>
        <dbReference type="ARBA" id="ARBA00022729"/>
    </source>
</evidence>
<dbReference type="GO" id="GO:0016020">
    <property type="term" value="C:membrane"/>
    <property type="evidence" value="ECO:0007669"/>
    <property type="project" value="InterPro"/>
</dbReference>
<accession>A0A835XQL3</accession>
<sequence>MSDNHLNERLWFLLRANDSTAFALPGQPRSNATQQLLPAGSELALLCTPSLVLPYACASVTNVTITSSLSASRGLAVNATVNLLVLVLRLTESWDCGEYPGANADRVAATLWGERGGAWQLAACSYGTMRINQNRSRVMELALPCSWEAVTCSTLAVGNEAQEEARWQLGGLFRSFTHIMYIMPQGTGCLFNGRSEQRGKASWLNPGELGVFKPGTVMQELIHNFGLFHGFRDGAEYMDGSTFMGLAYAACPSAPELLRLGWATPLAVLSRALLPEAAAAVPNVTIPDTGAGPQGVAVRILPDWLADYSKNLYLSFRTRAAANWALDEEYADRLQLHEALRAADNGGGGSAEDPHFNLIALLDQGTQKVLEEYRLVVQARGEEREMLDDTKGRRMVVDLCRYRWDPTLECRMPHIPTICPPADGYTVRKDSDTPTDFNLPDEAYVGTEPRIMASLCGASPACAGFSFSAQLNGLALLKSSVAFVTTDRWGRPAGWRDGAQWAAGGLLQRGLGDGLRRRLQRERRTCGLPLHGAVRGAYYTAGGGSGDILLDDVVCDPGSHTKISECRSSGWTVDNCGHSEDVGVTCTLALGDVRIAEGGLQGRLEVYNGSVWGTVCDDGATDAVAVVACRQLGFAGGTVFTAGATAPGTGPILLDNVVCDAAAAQRLEQCSHSGWGVNDCSHTEDLGVRCTAAPRPPSPPAPPPPYRPTWPSLPPPPPPPAVRWGSWCYPGRDMAGIELEIRSADSKETCADRCRANSGCLFYVWTTDSLCVLKADPLCGPKGYNGERGGIDTTCWVRTNWNNYYCVNDWTASGYVVDLAACNYSFTNTDLSGCRALCEQSSGCTFFVHYDDGRCKTMRLALTTASDACLANAANTAVDYVCFKVYNV</sequence>
<feature type="domain" description="SRCR" evidence="4">
    <location>
        <begin position="544"/>
        <end position="587"/>
    </location>
</feature>
<dbReference type="InterPro" id="IPR001190">
    <property type="entry name" value="SRCR"/>
</dbReference>
<feature type="domain" description="Apple" evidence="5">
    <location>
        <begin position="728"/>
        <end position="795"/>
    </location>
</feature>
<feature type="region of interest" description="Disordered" evidence="3">
    <location>
        <begin position="691"/>
        <end position="712"/>
    </location>
</feature>
<dbReference type="Proteomes" id="UP000612055">
    <property type="component" value="Unassembled WGS sequence"/>
</dbReference>
<dbReference type="PANTHER" id="PTHR48071">
    <property type="entry name" value="SRCR DOMAIN-CONTAINING PROTEIN"/>
    <property type="match status" value="1"/>
</dbReference>
<proteinExistence type="predicted"/>
<evidence type="ECO:0000313" key="7">
    <source>
        <dbReference type="Proteomes" id="UP000612055"/>
    </source>
</evidence>
<protein>
    <submittedName>
        <fullName evidence="6">Uncharacterized protein</fullName>
    </submittedName>
</protein>
<comment type="caution">
    <text evidence="6">The sequence shown here is derived from an EMBL/GenBank/DDBJ whole genome shotgun (WGS) entry which is preliminary data.</text>
</comment>
<dbReference type="PROSITE" id="PS50948">
    <property type="entry name" value="PAN"/>
    <property type="match status" value="1"/>
</dbReference>
<dbReference type="InterPro" id="IPR003609">
    <property type="entry name" value="Pan_app"/>
</dbReference>
<dbReference type="SMART" id="SM00202">
    <property type="entry name" value="SR"/>
    <property type="match status" value="1"/>
</dbReference>
<dbReference type="Gene3D" id="3.10.250.10">
    <property type="entry name" value="SRCR-like domain"/>
    <property type="match status" value="2"/>
</dbReference>
<dbReference type="EMBL" id="JAEHOE010000091">
    <property type="protein sequence ID" value="KAG2487830.1"/>
    <property type="molecule type" value="Genomic_DNA"/>
</dbReference>
<dbReference type="Pfam" id="PF14295">
    <property type="entry name" value="PAN_4"/>
    <property type="match status" value="2"/>
</dbReference>
<dbReference type="PROSITE" id="PS50287">
    <property type="entry name" value="SRCR_2"/>
    <property type="match status" value="2"/>
</dbReference>
<feature type="compositionally biased region" description="Pro residues" evidence="3">
    <location>
        <begin position="694"/>
        <end position="712"/>
    </location>
</feature>
<gene>
    <name evidence="6" type="ORF">HYH03_013547</name>
</gene>
<dbReference type="Pfam" id="PF05548">
    <property type="entry name" value="Peptidase_M11"/>
    <property type="match status" value="1"/>
</dbReference>
<dbReference type="OrthoDB" id="10051855at2759"/>
<evidence type="ECO:0000259" key="4">
    <source>
        <dbReference type="PROSITE" id="PS50287"/>
    </source>
</evidence>
<dbReference type="PANTHER" id="PTHR48071:SF18">
    <property type="entry name" value="DELETED IN MALIGNANT BRAIN TUMORS 1 PROTEIN-RELATED"/>
    <property type="match status" value="1"/>
</dbReference>
<keyword evidence="7" id="KW-1185">Reference proteome</keyword>
<dbReference type="AlphaFoldDB" id="A0A835XQL3"/>
<evidence type="ECO:0000313" key="6">
    <source>
        <dbReference type="EMBL" id="KAG2487830.1"/>
    </source>
</evidence>
<dbReference type="InterPro" id="IPR036772">
    <property type="entry name" value="SRCR-like_dom_sf"/>
</dbReference>
<dbReference type="SUPFAM" id="SSF56487">
    <property type="entry name" value="SRCR-like"/>
    <property type="match status" value="2"/>
</dbReference>
<organism evidence="6 7">
    <name type="scientific">Edaphochlamys debaryana</name>
    <dbReference type="NCBI Taxonomy" id="47281"/>
    <lineage>
        <taxon>Eukaryota</taxon>
        <taxon>Viridiplantae</taxon>
        <taxon>Chlorophyta</taxon>
        <taxon>core chlorophytes</taxon>
        <taxon>Chlorophyceae</taxon>
        <taxon>CS clade</taxon>
        <taxon>Chlamydomonadales</taxon>
        <taxon>Chlamydomonadales incertae sedis</taxon>
        <taxon>Edaphochlamys</taxon>
    </lineage>
</organism>
<evidence type="ECO:0000256" key="3">
    <source>
        <dbReference type="SAM" id="MobiDB-lite"/>
    </source>
</evidence>